<dbReference type="Proteomes" id="UP001218218">
    <property type="component" value="Unassembled WGS sequence"/>
</dbReference>
<comment type="caution">
    <text evidence="2">The sequence shown here is derived from an EMBL/GenBank/DDBJ whole genome shotgun (WGS) entry which is preliminary data.</text>
</comment>
<reference evidence="2" key="1">
    <citation type="submission" date="2023-03" db="EMBL/GenBank/DDBJ databases">
        <title>Massive genome expansion in bonnet fungi (Mycena s.s.) driven by repeated elements and novel gene families across ecological guilds.</title>
        <authorList>
            <consortium name="Lawrence Berkeley National Laboratory"/>
            <person name="Harder C.B."/>
            <person name="Miyauchi S."/>
            <person name="Viragh M."/>
            <person name="Kuo A."/>
            <person name="Thoen E."/>
            <person name="Andreopoulos B."/>
            <person name="Lu D."/>
            <person name="Skrede I."/>
            <person name="Drula E."/>
            <person name="Henrissat B."/>
            <person name="Morin E."/>
            <person name="Kohler A."/>
            <person name="Barry K."/>
            <person name="LaButti K."/>
            <person name="Morin E."/>
            <person name="Salamov A."/>
            <person name="Lipzen A."/>
            <person name="Mereny Z."/>
            <person name="Hegedus B."/>
            <person name="Baldrian P."/>
            <person name="Stursova M."/>
            <person name="Weitz H."/>
            <person name="Taylor A."/>
            <person name="Grigoriev I.V."/>
            <person name="Nagy L.G."/>
            <person name="Martin F."/>
            <person name="Kauserud H."/>
        </authorList>
    </citation>
    <scope>NUCLEOTIDE SEQUENCE</scope>
    <source>
        <strain evidence="2">CBHHK002</strain>
    </source>
</reference>
<evidence type="ECO:0000313" key="3">
    <source>
        <dbReference type="Proteomes" id="UP001218218"/>
    </source>
</evidence>
<protein>
    <submittedName>
        <fullName evidence="2">Uncharacterized protein</fullName>
    </submittedName>
</protein>
<sequence length="445" mass="49086">MTVLKVPPPKNGPGDASSTCCFFVSVNFSFPLNICVDIIHLHPSTLWETAGGLRVVNHVLSAPKPAPEMLLEAHGSSSYLKMRTRHARSQSLSPRSVRHGDGISPEESAAIDAEQYGGGSDNESNGQAFQADDDSDSEDEEYTIVYEVPFHNATQELKLSCTTTFAGFLTAVSRKMEVGITHLSAIGYVASYKPKNPKPIPKQLETSEDYENGGKVKPFLISLTDTSNTPKNGRKSTSKKKAMQPAAPLDASEQCEHELMAVIEKYHACQEHMGKACYVLMSGEHYQYTINDLVIWATLIRRDLATVDTVPDQLKVEHKINKQKRAKNAVMQTQLNGGCGPMWLQMPPWMYGMPPWMMQAPGSGGASQPPVPVPSPSPPHRGADGQNYEQYADTFSADGIIRLDDLLDVEPAEKLQELMQMNWGTAKQLIKFAQEDRKKNEESVH</sequence>
<feature type="region of interest" description="Disordered" evidence="1">
    <location>
        <begin position="82"/>
        <end position="138"/>
    </location>
</feature>
<dbReference type="AlphaFoldDB" id="A0AAD7AC92"/>
<keyword evidence="3" id="KW-1185">Reference proteome</keyword>
<organism evidence="2 3">
    <name type="scientific">Mycena albidolilacea</name>
    <dbReference type="NCBI Taxonomy" id="1033008"/>
    <lineage>
        <taxon>Eukaryota</taxon>
        <taxon>Fungi</taxon>
        <taxon>Dikarya</taxon>
        <taxon>Basidiomycota</taxon>
        <taxon>Agaricomycotina</taxon>
        <taxon>Agaricomycetes</taxon>
        <taxon>Agaricomycetidae</taxon>
        <taxon>Agaricales</taxon>
        <taxon>Marasmiineae</taxon>
        <taxon>Mycenaceae</taxon>
        <taxon>Mycena</taxon>
    </lineage>
</organism>
<proteinExistence type="predicted"/>
<evidence type="ECO:0000256" key="1">
    <source>
        <dbReference type="SAM" id="MobiDB-lite"/>
    </source>
</evidence>
<accession>A0AAD7AC92</accession>
<evidence type="ECO:0000313" key="2">
    <source>
        <dbReference type="EMBL" id="KAJ7355206.1"/>
    </source>
</evidence>
<feature type="compositionally biased region" description="Basic residues" evidence="1">
    <location>
        <begin position="232"/>
        <end position="242"/>
    </location>
</feature>
<feature type="region of interest" description="Disordered" evidence="1">
    <location>
        <begin position="361"/>
        <end position="386"/>
    </location>
</feature>
<name>A0AAD7AC92_9AGAR</name>
<dbReference type="EMBL" id="JARIHO010000009">
    <property type="protein sequence ID" value="KAJ7355206.1"/>
    <property type="molecule type" value="Genomic_DNA"/>
</dbReference>
<feature type="compositionally biased region" description="Pro residues" evidence="1">
    <location>
        <begin position="369"/>
        <end position="379"/>
    </location>
</feature>
<gene>
    <name evidence="2" type="ORF">DFH08DRAFT_803255</name>
</gene>
<feature type="region of interest" description="Disordered" evidence="1">
    <location>
        <begin position="221"/>
        <end position="247"/>
    </location>
</feature>